<keyword evidence="4" id="KW-0732">Signal</keyword>
<dbReference type="Gene3D" id="3.30.1120.10">
    <property type="match status" value="1"/>
</dbReference>
<dbReference type="PROSITE" id="PS00149">
    <property type="entry name" value="SULFATASE_2"/>
    <property type="match status" value="1"/>
</dbReference>
<evidence type="ECO:0000259" key="7">
    <source>
        <dbReference type="Pfam" id="PF00884"/>
    </source>
</evidence>
<evidence type="ECO:0000313" key="8">
    <source>
        <dbReference type="EMBL" id="TGV04368.1"/>
    </source>
</evidence>
<comment type="caution">
    <text evidence="8">The sequence shown here is derived from an EMBL/GenBank/DDBJ whole genome shotgun (WGS) entry which is preliminary data.</text>
</comment>
<keyword evidence="9" id="KW-1185">Reference proteome</keyword>
<evidence type="ECO:0000256" key="6">
    <source>
        <dbReference type="ARBA" id="ARBA00022837"/>
    </source>
</evidence>
<feature type="domain" description="Sulfatase N-terminal" evidence="7">
    <location>
        <begin position="23"/>
        <end position="347"/>
    </location>
</feature>
<dbReference type="InterPro" id="IPR000917">
    <property type="entry name" value="Sulfatase_N"/>
</dbReference>
<dbReference type="Gene3D" id="3.40.720.10">
    <property type="entry name" value="Alkaline Phosphatase, subunit A"/>
    <property type="match status" value="1"/>
</dbReference>
<gene>
    <name evidence="8" type="ORF">EM932_02275</name>
</gene>
<keyword evidence="6" id="KW-0106">Calcium</keyword>
<dbReference type="Proteomes" id="UP000307602">
    <property type="component" value="Unassembled WGS sequence"/>
</dbReference>
<dbReference type="InterPro" id="IPR050738">
    <property type="entry name" value="Sulfatase"/>
</dbReference>
<name>A0A4S1E2Z5_9FLAO</name>
<dbReference type="SUPFAM" id="SSF53649">
    <property type="entry name" value="Alkaline phosphatase-like"/>
    <property type="match status" value="1"/>
</dbReference>
<protein>
    <submittedName>
        <fullName evidence="8">DUF4976 domain-containing protein</fullName>
    </submittedName>
</protein>
<dbReference type="GO" id="GO:0046872">
    <property type="term" value="F:metal ion binding"/>
    <property type="evidence" value="ECO:0007669"/>
    <property type="project" value="UniProtKB-KW"/>
</dbReference>
<dbReference type="PANTHER" id="PTHR42693:SF42">
    <property type="entry name" value="ARYLSULFATASE G"/>
    <property type="match status" value="1"/>
</dbReference>
<keyword evidence="3" id="KW-0479">Metal-binding</keyword>
<evidence type="ECO:0000256" key="4">
    <source>
        <dbReference type="ARBA" id="ARBA00022729"/>
    </source>
</evidence>
<reference evidence="8 9" key="1">
    <citation type="submission" date="2019-04" db="EMBL/GenBank/DDBJ databases">
        <authorList>
            <person name="Liu A."/>
        </authorList>
    </citation>
    <scope>NUCLEOTIDE SEQUENCE [LARGE SCALE GENOMIC DNA]</scope>
    <source>
        <strain evidence="8 9">RZ03</strain>
    </source>
</reference>
<dbReference type="CDD" id="cd16144">
    <property type="entry name" value="ARS_like"/>
    <property type="match status" value="1"/>
</dbReference>
<accession>A0A4S1E2Z5</accession>
<dbReference type="Pfam" id="PF00884">
    <property type="entry name" value="Sulfatase"/>
    <property type="match status" value="1"/>
</dbReference>
<dbReference type="InterPro" id="IPR017850">
    <property type="entry name" value="Alkaline_phosphatase_core_sf"/>
</dbReference>
<evidence type="ECO:0000256" key="3">
    <source>
        <dbReference type="ARBA" id="ARBA00022723"/>
    </source>
</evidence>
<dbReference type="GO" id="GO:0004065">
    <property type="term" value="F:arylsulfatase activity"/>
    <property type="evidence" value="ECO:0007669"/>
    <property type="project" value="TreeGrafter"/>
</dbReference>
<evidence type="ECO:0000256" key="2">
    <source>
        <dbReference type="ARBA" id="ARBA00008779"/>
    </source>
</evidence>
<evidence type="ECO:0000256" key="1">
    <source>
        <dbReference type="ARBA" id="ARBA00001913"/>
    </source>
</evidence>
<proteinExistence type="inferred from homology"/>
<sequence length="490" mass="56536">MKQHFLLYSLFFILFNCSSLQKPNIILIVVDDLGWTDLSFTGSNLYQTPSVDKLAKEGTYFTNAYASCTVCSPTRASIMTGKYPATLHCTDWISGHKKPFAKMNIPNWTEFLDPNEITLPEHLKSAGYNTIHIGKWHLGEDQKYWPEHQGFDKNIGGWSVGMPQKGNNSNGYFSPYANPRLSDGIKDEYLTERLSDEAVKYIKNNKDSDSPFFINLWFYNVHVPLQAKQEKIDKYKNLVVQDGNHKNATYAAMIEHMDDAVGKITTILKELDIDKNTIIIFTSDNGGLVSERQITSNKPLREGKGGMYEGGVRVPFIIKWPHKIAKEKIIEMPIISNDILPTLLGLVKENKLIKNDTDGIDLSPLLLKDKLIKREALYWHYPHYHRQGAKPYSAIRKGDWKLIEIFEQDTLELYNLKDDISESKNLLHSHPDKAKELHKDLINWRKQVNAQLPNTNKNYNKAYENLWIPNKWKSKPEREFIEYILNSEKL</sequence>
<dbReference type="PANTHER" id="PTHR42693">
    <property type="entry name" value="ARYLSULFATASE FAMILY MEMBER"/>
    <property type="match status" value="1"/>
</dbReference>
<comment type="similarity">
    <text evidence="2">Belongs to the sulfatase family.</text>
</comment>
<evidence type="ECO:0000256" key="5">
    <source>
        <dbReference type="ARBA" id="ARBA00022801"/>
    </source>
</evidence>
<dbReference type="EMBL" id="SRSO01000002">
    <property type="protein sequence ID" value="TGV04368.1"/>
    <property type="molecule type" value="Genomic_DNA"/>
</dbReference>
<dbReference type="InterPro" id="IPR024607">
    <property type="entry name" value="Sulfatase_CS"/>
</dbReference>
<keyword evidence="5" id="KW-0378">Hydrolase</keyword>
<comment type="cofactor">
    <cofactor evidence="1">
        <name>Ca(2+)</name>
        <dbReference type="ChEBI" id="CHEBI:29108"/>
    </cofactor>
</comment>
<dbReference type="AlphaFoldDB" id="A0A4S1E2Z5"/>
<evidence type="ECO:0000313" key="9">
    <source>
        <dbReference type="Proteomes" id="UP000307602"/>
    </source>
</evidence>
<organism evidence="8 9">
    <name type="scientific">Flavivirga rizhaonensis</name>
    <dbReference type="NCBI Taxonomy" id="2559571"/>
    <lineage>
        <taxon>Bacteria</taxon>
        <taxon>Pseudomonadati</taxon>
        <taxon>Bacteroidota</taxon>
        <taxon>Flavobacteriia</taxon>
        <taxon>Flavobacteriales</taxon>
        <taxon>Flavobacteriaceae</taxon>
        <taxon>Flavivirga</taxon>
    </lineage>
</organism>
<dbReference type="OrthoDB" id="9765065at2"/>
<dbReference type="RefSeq" id="WP_135875071.1">
    <property type="nucleotide sequence ID" value="NZ_SRSO01000002.1"/>
</dbReference>